<sequence length="71" mass="7866">MASQSQESAGRDSISSLSPGIWSGRERYGPGRSRVLPINVRKRGSRGYIIYSQVLPHVGTIDHSLQTELLR</sequence>
<feature type="compositionally biased region" description="Polar residues" evidence="1">
    <location>
        <begin position="1"/>
        <end position="18"/>
    </location>
</feature>
<accession>A0ABR4PT33</accession>
<evidence type="ECO:0000313" key="2">
    <source>
        <dbReference type="EMBL" id="KAL3426429.1"/>
    </source>
</evidence>
<dbReference type="Proteomes" id="UP001629113">
    <property type="component" value="Unassembled WGS sequence"/>
</dbReference>
<protein>
    <submittedName>
        <fullName evidence="2">Uncharacterized protein</fullName>
    </submittedName>
</protein>
<name>A0ABR4PT33_9HELO</name>
<feature type="region of interest" description="Disordered" evidence="1">
    <location>
        <begin position="1"/>
        <end position="33"/>
    </location>
</feature>
<comment type="caution">
    <text evidence="2">The sequence shown here is derived from an EMBL/GenBank/DDBJ whole genome shotgun (WGS) entry which is preliminary data.</text>
</comment>
<gene>
    <name evidence="2" type="ORF">PVAG01_03220</name>
</gene>
<organism evidence="2 3">
    <name type="scientific">Phlyctema vagabunda</name>
    <dbReference type="NCBI Taxonomy" id="108571"/>
    <lineage>
        <taxon>Eukaryota</taxon>
        <taxon>Fungi</taxon>
        <taxon>Dikarya</taxon>
        <taxon>Ascomycota</taxon>
        <taxon>Pezizomycotina</taxon>
        <taxon>Leotiomycetes</taxon>
        <taxon>Helotiales</taxon>
        <taxon>Dermateaceae</taxon>
        <taxon>Phlyctema</taxon>
    </lineage>
</organism>
<evidence type="ECO:0000256" key="1">
    <source>
        <dbReference type="SAM" id="MobiDB-lite"/>
    </source>
</evidence>
<keyword evidence="3" id="KW-1185">Reference proteome</keyword>
<evidence type="ECO:0000313" key="3">
    <source>
        <dbReference type="Proteomes" id="UP001629113"/>
    </source>
</evidence>
<reference evidence="2 3" key="1">
    <citation type="submission" date="2024-06" db="EMBL/GenBank/DDBJ databases">
        <title>Complete genome of Phlyctema vagabunda strain 19-DSS-EL-015.</title>
        <authorList>
            <person name="Fiorenzani C."/>
        </authorList>
    </citation>
    <scope>NUCLEOTIDE SEQUENCE [LARGE SCALE GENOMIC DNA]</scope>
    <source>
        <strain evidence="2 3">19-DSS-EL-015</strain>
    </source>
</reference>
<proteinExistence type="predicted"/>
<dbReference type="EMBL" id="JBFCZG010000002">
    <property type="protein sequence ID" value="KAL3426429.1"/>
    <property type="molecule type" value="Genomic_DNA"/>
</dbReference>